<sequence>MNENSVILISLFWFFLGSSVVAGFMDASLYCWIFAAISALFLLSVIQTPKELTVSISHMTSKTLISKTDDGYTFSISPYGDGYRLSVSPENRHNGTQSFDGWFPRFFSEPQYAKSSLTKFLGESLVWEEDSSNAL</sequence>
<organism evidence="2">
    <name type="scientific">Escherichia coli</name>
    <dbReference type="NCBI Taxonomy" id="562"/>
    <lineage>
        <taxon>Bacteria</taxon>
        <taxon>Pseudomonadati</taxon>
        <taxon>Pseudomonadota</taxon>
        <taxon>Gammaproteobacteria</taxon>
        <taxon>Enterobacterales</taxon>
        <taxon>Enterobacteriaceae</taxon>
        <taxon>Escherichia</taxon>
    </lineage>
</organism>
<accession>A0A0N9NRT0</accession>
<evidence type="ECO:0000256" key="1">
    <source>
        <dbReference type="SAM" id="Phobius"/>
    </source>
</evidence>
<gene>
    <name evidence="5" type="ORF">NY836_19050</name>
    <name evidence="4" type="ORF">OFN31_24550</name>
    <name evidence="6" type="ORF">QO046_27060</name>
    <name evidence="3" type="ORF">TUM18780_45730</name>
</gene>
<reference evidence="2" key="1">
    <citation type="journal article" date="2015" name="Antimicrob. Agents Chemother.">
        <title>Characterization of a cfr-carrying plasmid from porcine Escherichia coli that closely resembles plasmid pEA3 from the plant pathogen Erwinia amylovora.</title>
        <authorList>
            <person name="Zhang R."/>
            <person name="Sun B."/>
            <person name="Wang Y."/>
            <person name="Lei L."/>
            <person name="Schwarz S."/>
            <person name="Wu C."/>
        </authorList>
    </citation>
    <scope>NUCLEOTIDE SEQUENCE</scope>
    <source>
        <strain evidence="2">FSEC-02</strain>
    </source>
</reference>
<keyword evidence="1" id="KW-1133">Transmembrane helix</keyword>
<evidence type="ECO:0000313" key="5">
    <source>
        <dbReference type="EMBL" id="MDA4179432.1"/>
    </source>
</evidence>
<reference evidence="6" key="4">
    <citation type="submission" date="2023-05" db="EMBL/GenBank/DDBJ databases">
        <title>Efficient inhibition of multidrug-resistant Escherichia coli by a new antibiotic combination.</title>
        <authorList>
            <person name="Lin T."/>
        </authorList>
    </citation>
    <scope>NUCLEOTIDE SEQUENCE</scope>
    <source>
        <strain evidence="6">YmmD45</strain>
    </source>
</reference>
<evidence type="ECO:0000313" key="6">
    <source>
        <dbReference type="EMBL" id="MDK2697924.1"/>
    </source>
</evidence>
<dbReference type="EMBL" id="AP023198">
    <property type="protein sequence ID" value="BCG39411.1"/>
    <property type="molecule type" value="Genomic_DNA"/>
</dbReference>
<evidence type="ECO:0000313" key="2">
    <source>
        <dbReference type="EMBL" id="ALG88804.1"/>
    </source>
</evidence>
<dbReference type="Proteomes" id="UP001208624">
    <property type="component" value="Unassembled WGS sequence"/>
</dbReference>
<feature type="transmembrane region" description="Helical" evidence="1">
    <location>
        <begin position="32"/>
        <end position="49"/>
    </location>
</feature>
<reference evidence="3 7" key="2">
    <citation type="submission" date="2020-06" db="EMBL/GenBank/DDBJ databases">
        <title>Whole-genome sequencing of blaNDM-5 positive Escherichia coli isolated from a Japanese patient with no history of travel abroad.</title>
        <authorList>
            <person name="Ito Y."/>
            <person name="Aoki K."/>
            <person name="Nakayama N."/>
            <person name="Ohtsuka M."/>
            <person name="Ota M."/>
            <person name="Kaneko N."/>
            <person name="Yoshida M."/>
            <person name="Ishii Y."/>
            <person name="Tateda K."/>
            <person name="Matsuse H."/>
        </authorList>
    </citation>
    <scope>NUCLEOTIDE SEQUENCE [LARGE SCALE GENOMIC DNA]</scope>
    <source>
        <strain evidence="3 7">TUM18780</strain>
        <plasmid evidence="3">pMTY18780-1_lncHI2</plasmid>
        <plasmid evidence="7">pmty18780-1_lnchi2 dna</plasmid>
    </source>
</reference>
<evidence type="ECO:0000313" key="4">
    <source>
        <dbReference type="EMBL" id="MCV5624870.1"/>
    </source>
</evidence>
<reference evidence="4" key="5">
    <citation type="submission" date="2023-06" db="EMBL/GenBank/DDBJ databases">
        <title>Deciphering the underlying mechanisms mediating the transmission of blaNDM gene from human to animals in China.</title>
        <authorList>
            <person name="Chen K."/>
            <person name="Chen S."/>
        </authorList>
    </citation>
    <scope>NUCLEOTIDE SEQUENCE</scope>
    <source>
        <strain evidence="4">1199</strain>
    </source>
</reference>
<protein>
    <submittedName>
        <fullName evidence="2">Uncharacterized protein</fullName>
    </submittedName>
</protein>
<dbReference type="Proteomes" id="UP000509260">
    <property type="component" value="Plasmid pMTY18780-1_lncHI2"/>
</dbReference>
<geneLocation type="plasmid" evidence="3">
    <name>pMTY18780-1_lncHI2</name>
</geneLocation>
<reference evidence="5" key="3">
    <citation type="submission" date="2022-08" db="EMBL/GenBank/DDBJ databases">
        <title>Genome sequencing of human pathogens.</title>
        <authorList>
            <person name="Cao X."/>
        </authorList>
    </citation>
    <scope>NUCLEOTIDE SEQUENCE</scope>
    <source>
        <strain evidence="5">EC16126</strain>
    </source>
</reference>
<geneLocation type="plasmid" evidence="7">
    <name>pmty18780-1_lnchi2 dna</name>
</geneLocation>
<proteinExistence type="predicted"/>
<dbReference type="EMBL" id="KR779900">
    <property type="protein sequence ID" value="ALG88804.1"/>
    <property type="molecule type" value="Genomic_DNA"/>
</dbReference>
<dbReference type="RefSeq" id="WP_001572392.1">
    <property type="nucleotide sequence ID" value="NZ_AP022541.1"/>
</dbReference>
<dbReference type="AlphaFoldDB" id="A0A0N9NRT0"/>
<name>A0A0N9NRT0_ECOLX</name>
<dbReference type="EMBL" id="JAOVKC010000061">
    <property type="protein sequence ID" value="MCV5624870.1"/>
    <property type="molecule type" value="Genomic_DNA"/>
</dbReference>
<evidence type="ECO:0000313" key="7">
    <source>
        <dbReference type="Proteomes" id="UP000509260"/>
    </source>
</evidence>
<dbReference type="EMBL" id="JASMQD010000002">
    <property type="protein sequence ID" value="MDK2697924.1"/>
    <property type="molecule type" value="Genomic_DNA"/>
</dbReference>
<keyword evidence="3" id="KW-0614">Plasmid</keyword>
<keyword evidence="1" id="KW-0812">Transmembrane</keyword>
<dbReference type="Proteomes" id="UP001211064">
    <property type="component" value="Unassembled WGS sequence"/>
</dbReference>
<dbReference type="EMBL" id="JANWOR010000588">
    <property type="protein sequence ID" value="MDA4179432.1"/>
    <property type="molecule type" value="Genomic_DNA"/>
</dbReference>
<dbReference type="GeneID" id="91975366"/>
<evidence type="ECO:0000313" key="3">
    <source>
        <dbReference type="EMBL" id="BCG39411.1"/>
    </source>
</evidence>
<dbReference type="Proteomes" id="UP001223829">
    <property type="component" value="Unassembled WGS sequence"/>
</dbReference>
<keyword evidence="1" id="KW-0472">Membrane</keyword>